<accession>A0A429GRP5</accession>
<evidence type="ECO:0000313" key="1">
    <source>
        <dbReference type="EMBL" id="RSN76297.1"/>
    </source>
</evidence>
<name>A0A429GRP5_9CREN</name>
<evidence type="ECO:0000313" key="2">
    <source>
        <dbReference type="Proteomes" id="UP000277582"/>
    </source>
</evidence>
<comment type="caution">
    <text evidence="1">The sequence shown here is derived from an EMBL/GenBank/DDBJ whole genome shotgun (WGS) entry which is preliminary data.</text>
</comment>
<sequence>MESTVIPPLSDSEKRKIKEIVKSYYGIDADDRYIEWIDKGLRNHYSVLHHQNIIRHLVTVNIDKILLKHRDEIGSLEFEEMVLDKLIFHYLTFASMSYRAGIPIGSIFLCRTAVETGLRERIAEEMAKKEVKSEKELPQKIWEEMKKLEGKKLIELIKMAEEHKIIEGGEIEEIFRSQGLEKRVLDKFIHGNIDWIVRFVESKDRECTKVIGAKDILQEKKIIAEFPIDQIAVSALKATTLIAEKLYFSRKEE</sequence>
<gene>
    <name evidence="1" type="ORF">D6D85_04945</name>
</gene>
<proteinExistence type="predicted"/>
<keyword evidence="2" id="KW-1185">Reference proteome</keyword>
<reference evidence="1 2" key="1">
    <citation type="submission" date="2018-10" db="EMBL/GenBank/DDBJ databases">
        <title>Co-occurring genomic capacity for anaerobic methane metabolism and dissimilatory sulfite reduction discovered in the Korarchaeota.</title>
        <authorList>
            <person name="Mckay L.J."/>
            <person name="Dlakic M."/>
            <person name="Fields M.W."/>
            <person name="Delmont T.O."/>
            <person name="Eren A.M."/>
            <person name="Jay Z.J."/>
            <person name="Klingelsmith K.B."/>
            <person name="Rusch D.B."/>
            <person name="Inskeep W.P."/>
        </authorList>
    </citation>
    <scope>NUCLEOTIDE SEQUENCE [LARGE SCALE GENOMIC DNA]</scope>
    <source>
        <strain evidence="1 2">MDKW</strain>
    </source>
</reference>
<dbReference type="Proteomes" id="UP000277582">
    <property type="component" value="Unassembled WGS sequence"/>
</dbReference>
<organism evidence="1 2">
    <name type="scientific">Candidatus Methanodesulfokora washburnensis</name>
    <dbReference type="NCBI Taxonomy" id="2478471"/>
    <lineage>
        <taxon>Archaea</taxon>
        <taxon>Thermoproteota</taxon>
        <taxon>Candidatus Korarchaeia</taxon>
        <taxon>Candidatus Korarchaeia incertae sedis</taxon>
        <taxon>Candidatus Methanodesulfokora</taxon>
    </lineage>
</organism>
<dbReference type="EMBL" id="RCOS01000062">
    <property type="protein sequence ID" value="RSN76297.1"/>
    <property type="molecule type" value="Genomic_DNA"/>
</dbReference>
<dbReference type="AlphaFoldDB" id="A0A429GRP5"/>
<protein>
    <submittedName>
        <fullName evidence="1">Uncharacterized protein</fullName>
    </submittedName>
</protein>